<dbReference type="SMART" id="SM00342">
    <property type="entry name" value="HTH_ARAC"/>
    <property type="match status" value="1"/>
</dbReference>
<dbReference type="SUPFAM" id="SSF46689">
    <property type="entry name" value="Homeodomain-like"/>
    <property type="match status" value="1"/>
</dbReference>
<gene>
    <name evidence="5" type="ORF">GGQ67_000680</name>
</gene>
<evidence type="ECO:0000256" key="1">
    <source>
        <dbReference type="ARBA" id="ARBA00023015"/>
    </source>
</evidence>
<name>A0A7W6CKZ4_9HYPH</name>
<reference evidence="5 6" key="1">
    <citation type="submission" date="2020-08" db="EMBL/GenBank/DDBJ databases">
        <title>Genomic Encyclopedia of Type Strains, Phase IV (KMG-IV): sequencing the most valuable type-strain genomes for metagenomic binning, comparative biology and taxonomic classification.</title>
        <authorList>
            <person name="Goeker M."/>
        </authorList>
    </citation>
    <scope>NUCLEOTIDE SEQUENCE [LARGE SCALE GENOMIC DNA]</scope>
    <source>
        <strain evidence="5 6">DSM 26575</strain>
    </source>
</reference>
<dbReference type="PANTHER" id="PTHR46796">
    <property type="entry name" value="HTH-TYPE TRANSCRIPTIONAL ACTIVATOR RHAS-RELATED"/>
    <property type="match status" value="1"/>
</dbReference>
<dbReference type="EMBL" id="JACIDW010000001">
    <property type="protein sequence ID" value="MBB3963062.1"/>
    <property type="molecule type" value="Genomic_DNA"/>
</dbReference>
<keyword evidence="1" id="KW-0805">Transcription regulation</keyword>
<dbReference type="GO" id="GO:0043565">
    <property type="term" value="F:sequence-specific DNA binding"/>
    <property type="evidence" value="ECO:0007669"/>
    <property type="project" value="InterPro"/>
</dbReference>
<evidence type="ECO:0000256" key="2">
    <source>
        <dbReference type="ARBA" id="ARBA00023125"/>
    </source>
</evidence>
<organism evidence="5 6">
    <name type="scientific">Rhizobium metallidurans</name>
    <dbReference type="NCBI Taxonomy" id="1265931"/>
    <lineage>
        <taxon>Bacteria</taxon>
        <taxon>Pseudomonadati</taxon>
        <taxon>Pseudomonadota</taxon>
        <taxon>Alphaproteobacteria</taxon>
        <taxon>Hyphomicrobiales</taxon>
        <taxon>Rhizobiaceae</taxon>
        <taxon>Rhizobium/Agrobacterium group</taxon>
        <taxon>Rhizobium</taxon>
    </lineage>
</organism>
<dbReference type="InterPro" id="IPR020449">
    <property type="entry name" value="Tscrpt_reg_AraC-type_HTH"/>
</dbReference>
<proteinExistence type="predicted"/>
<feature type="domain" description="HTH araC/xylS-type" evidence="4">
    <location>
        <begin position="239"/>
        <end position="338"/>
    </location>
</feature>
<dbReference type="Gene3D" id="1.10.10.60">
    <property type="entry name" value="Homeodomain-like"/>
    <property type="match status" value="1"/>
</dbReference>
<sequence>MHRRVRRYWSLHVCLVLCSRGDIMNARVELGSTSAAAFADEPLRCAIECDTACARAPERFECFRNWHSSVIDVGLKGGETITFEATENIWQLGDIVLAVINASPDHLLRWEHKKKPAVDNWVVSVKDTCASCTTDSASRRRLHLTNLTAPHVCESEGRLIALFLPYHTIDAPLQPEISEDAAEFLADYLTLLHHNLSHLRRSNVTRVAEATIHMLAALLLPSHEKLAQAQAPIDAVITTRTIRAIDAKLADPALTPDYLCKSVGVSRSRLYRIFEPAGGISNYIRRKRLLETRRALADSSNIHSIAQIAENMGFTDPSTYSRMFKREFGLSPKEVRALGWQGMLQSGSPDMNPGDSGNRTLNTLLVSNSLGMSIDS</sequence>
<evidence type="ECO:0000259" key="4">
    <source>
        <dbReference type="PROSITE" id="PS01124"/>
    </source>
</evidence>
<dbReference type="InterPro" id="IPR018060">
    <property type="entry name" value="HTH_AraC"/>
</dbReference>
<dbReference type="PRINTS" id="PR00032">
    <property type="entry name" value="HTHARAC"/>
</dbReference>
<protein>
    <submittedName>
        <fullName evidence="5">AraC-like DNA-binding protein</fullName>
    </submittedName>
</protein>
<dbReference type="GO" id="GO:0003700">
    <property type="term" value="F:DNA-binding transcription factor activity"/>
    <property type="evidence" value="ECO:0007669"/>
    <property type="project" value="InterPro"/>
</dbReference>
<evidence type="ECO:0000313" key="6">
    <source>
        <dbReference type="Proteomes" id="UP000582090"/>
    </source>
</evidence>
<dbReference type="InterPro" id="IPR018062">
    <property type="entry name" value="HTH_AraC-typ_CS"/>
</dbReference>
<accession>A0A7W6CKZ4</accession>
<keyword evidence="2 5" id="KW-0238">DNA-binding</keyword>
<evidence type="ECO:0000256" key="3">
    <source>
        <dbReference type="ARBA" id="ARBA00023163"/>
    </source>
</evidence>
<keyword evidence="3" id="KW-0804">Transcription</keyword>
<dbReference type="InterPro" id="IPR050204">
    <property type="entry name" value="AraC_XylS_family_regulators"/>
</dbReference>
<dbReference type="PROSITE" id="PS01124">
    <property type="entry name" value="HTH_ARAC_FAMILY_2"/>
    <property type="match status" value="1"/>
</dbReference>
<dbReference type="InterPro" id="IPR009057">
    <property type="entry name" value="Homeodomain-like_sf"/>
</dbReference>
<dbReference type="PROSITE" id="PS00041">
    <property type="entry name" value="HTH_ARAC_FAMILY_1"/>
    <property type="match status" value="1"/>
</dbReference>
<keyword evidence="6" id="KW-1185">Reference proteome</keyword>
<dbReference type="Proteomes" id="UP000582090">
    <property type="component" value="Unassembled WGS sequence"/>
</dbReference>
<evidence type="ECO:0000313" key="5">
    <source>
        <dbReference type="EMBL" id="MBB3963062.1"/>
    </source>
</evidence>
<dbReference type="AlphaFoldDB" id="A0A7W6CKZ4"/>
<dbReference type="Pfam" id="PF12833">
    <property type="entry name" value="HTH_18"/>
    <property type="match status" value="1"/>
</dbReference>
<comment type="caution">
    <text evidence="5">The sequence shown here is derived from an EMBL/GenBank/DDBJ whole genome shotgun (WGS) entry which is preliminary data.</text>
</comment>